<dbReference type="NCBIfam" id="TIGR01451">
    <property type="entry name" value="B_ant_repeat"/>
    <property type="match status" value="3"/>
</dbReference>
<dbReference type="Pfam" id="PF01345">
    <property type="entry name" value="DUF11"/>
    <property type="match status" value="1"/>
</dbReference>
<dbReference type="EMBL" id="JAETXX010000006">
    <property type="protein sequence ID" value="MCF8715160.1"/>
    <property type="molecule type" value="Genomic_DNA"/>
</dbReference>
<dbReference type="InterPro" id="IPR001434">
    <property type="entry name" value="OmcB-like_DUF11"/>
</dbReference>
<organism evidence="4 5">
    <name type="scientific">Joostella atrarenae</name>
    <dbReference type="NCBI Taxonomy" id="679257"/>
    <lineage>
        <taxon>Bacteria</taxon>
        <taxon>Pseudomonadati</taxon>
        <taxon>Bacteroidota</taxon>
        <taxon>Flavobacteriia</taxon>
        <taxon>Flavobacteriales</taxon>
        <taxon>Flavobacteriaceae</taxon>
        <taxon>Joostella</taxon>
    </lineage>
</organism>
<gene>
    <name evidence="4" type="ORF">JM658_10015</name>
</gene>
<evidence type="ECO:0000313" key="4">
    <source>
        <dbReference type="EMBL" id="MCF8715160.1"/>
    </source>
</evidence>
<dbReference type="InterPro" id="IPR051172">
    <property type="entry name" value="Chlamydia_OmcB"/>
</dbReference>
<dbReference type="Gene3D" id="2.60.40.10">
    <property type="entry name" value="Immunoglobulins"/>
    <property type="match status" value="1"/>
</dbReference>
<dbReference type="InterPro" id="IPR047589">
    <property type="entry name" value="DUF11_rpt"/>
</dbReference>
<dbReference type="InterPro" id="IPR013783">
    <property type="entry name" value="Ig-like_fold"/>
</dbReference>
<keyword evidence="5" id="KW-1185">Reference proteome</keyword>
<feature type="compositionally biased region" description="Low complexity" evidence="1">
    <location>
        <begin position="423"/>
        <end position="442"/>
    </location>
</feature>
<evidence type="ECO:0000259" key="3">
    <source>
        <dbReference type="Pfam" id="PF24346"/>
    </source>
</evidence>
<feature type="non-terminal residue" evidence="4">
    <location>
        <position position="1"/>
    </location>
</feature>
<dbReference type="Proteomes" id="UP000829517">
    <property type="component" value="Unassembled WGS sequence"/>
</dbReference>
<dbReference type="Gene3D" id="2.30.30.480">
    <property type="match status" value="2"/>
</dbReference>
<dbReference type="PANTHER" id="PTHR34819">
    <property type="entry name" value="LARGE CYSTEINE-RICH PERIPLASMIC PROTEIN OMCB"/>
    <property type="match status" value="1"/>
</dbReference>
<proteinExistence type="predicted"/>
<dbReference type="InterPro" id="IPR026341">
    <property type="entry name" value="T9SS_type_B"/>
</dbReference>
<accession>A0ABS9J416</accession>
<dbReference type="InterPro" id="IPR055354">
    <property type="entry name" value="DUF7507"/>
</dbReference>
<feature type="compositionally biased region" description="Pro residues" evidence="1">
    <location>
        <begin position="293"/>
        <end position="306"/>
    </location>
</feature>
<feature type="region of interest" description="Disordered" evidence="1">
    <location>
        <begin position="413"/>
        <end position="442"/>
    </location>
</feature>
<dbReference type="PANTHER" id="PTHR34819:SF3">
    <property type="entry name" value="CELL SURFACE PROTEIN"/>
    <property type="match status" value="1"/>
</dbReference>
<feature type="domain" description="DUF7507" evidence="3">
    <location>
        <begin position="186"/>
        <end position="286"/>
    </location>
</feature>
<feature type="domain" description="DUF7507" evidence="3">
    <location>
        <begin position="333"/>
        <end position="422"/>
    </location>
</feature>
<feature type="region of interest" description="Disordered" evidence="1">
    <location>
        <begin position="276"/>
        <end position="308"/>
    </location>
</feature>
<evidence type="ECO:0000259" key="2">
    <source>
        <dbReference type="Pfam" id="PF01345"/>
    </source>
</evidence>
<sequence length="680" mass="70775">LTITASNGTSCETITTIAIPSDCPSDCVFPDLTVGQGICDGVGATTYTVNFTETTGATLTVTGGTNNGDGTIAGTIGTDIEITATNGSCESIITITSPTDCDNPCDSASISIGGTECSEDLTTYSVLFTAVPGVTVTADQGTVDLASGTITGIPTGTNVIITTSYTGCTEDRVVTVTAPLCLSSGIAILKDGVYEDSNNDGIVNIGDTVLYTFEVSNTGDTALTNITVTDPKVTVVGGPINLAAGETDATSFTASYMITQADIDAGGAYNLATVTGTDPRGDPITETSTDPTPVDPSDPTAPPVDPTCPDCTITVIPKETGIAIFKDGIYEDSNNDGIVNIGDTVLYTFEVSNTGETDLTNITVTDPKVTVVGGPIDLATGETDATSFTASYMITQADIDAGGAYNLATVTGTDPGGDPITETSTDPTPVDPSDPTAPAVDPTCPDCTITDFPDEVSPPPPSDATDIAITKEISKLSAVLNEEIVFTVTVTNLGTIEATNIEVSDKLPSGYRFVGATSDVGSNYNEITGILSINSLAPGESVTLLMRVAVLNINDYMNTARLEFLDQEDLDDTNNEASAGSGVVLSNCFEIFNEMTPNNDGKNDYFKIQCIENYPGNTVDIYNRWGIKVYSAKDYQNNWDGTSDGRATIDKGAKLPTGTYYYVIDLNEGDKPLVGWLYIN</sequence>
<reference evidence="4 5" key="1">
    <citation type="submission" date="2021-01" db="EMBL/GenBank/DDBJ databases">
        <title>Genome sequencing of Joostella atrarenae M1-2 (= KCTC 23194).</title>
        <authorList>
            <person name="Zakaria M.R."/>
            <person name="Lam M.Q."/>
            <person name="Chong C.S."/>
        </authorList>
    </citation>
    <scope>NUCLEOTIDE SEQUENCE [LARGE SCALE GENOMIC DNA]</scope>
    <source>
        <strain evidence="4 5">M1-2</strain>
    </source>
</reference>
<dbReference type="Pfam" id="PF24346">
    <property type="entry name" value="DUF7507"/>
    <property type="match status" value="2"/>
</dbReference>
<dbReference type="RefSeq" id="WP_236959127.1">
    <property type="nucleotide sequence ID" value="NZ_JAETXX010000006.1"/>
</dbReference>
<comment type="caution">
    <text evidence="4">The sequence shown here is derived from an EMBL/GenBank/DDBJ whole genome shotgun (WGS) entry which is preliminary data.</text>
</comment>
<feature type="domain" description="DUF11" evidence="2">
    <location>
        <begin position="466"/>
        <end position="579"/>
    </location>
</feature>
<dbReference type="NCBIfam" id="TIGR04131">
    <property type="entry name" value="Bac_Flav_CTERM"/>
    <property type="match status" value="1"/>
</dbReference>
<evidence type="ECO:0000256" key="1">
    <source>
        <dbReference type="SAM" id="MobiDB-lite"/>
    </source>
</evidence>
<protein>
    <submittedName>
        <fullName evidence="4">Gliding motility-associated C-terminal domain-containing protein</fullName>
    </submittedName>
</protein>
<name>A0ABS9J416_9FLAO</name>
<dbReference type="Pfam" id="PF13585">
    <property type="entry name" value="CHU_C"/>
    <property type="match status" value="1"/>
</dbReference>
<evidence type="ECO:0000313" key="5">
    <source>
        <dbReference type="Proteomes" id="UP000829517"/>
    </source>
</evidence>